<sequence>MESSCVPNKKPEYGLIILGNTEVDKSYIGNLIVGYEIFKPCARGEGIKSGVDYHRIDTGSSDLLVYNMPGLIETNQKQIERNKREIMKVFEQYPLSIVVFVWTQVDGRPQPDDIIMFRALQEAYKFPCTSLIFLLNDVPNKRSPTYEGRFLALLTKLLNPMPISLENMIFLDAFNSGDNDTFDATRNRLLYFIAEHRESCQKLQVELIVRSNELCLLREAIRRQYLEIENNKQTFELQVMLMTEAYAVFRKKQEKRYQDMMVYLELVKVQVATEEEKKAGLKEQCQQFWKKLEDEKGICKKVGKGYKIVKHELCDKYKCSKNDNEIDCAIPCKPCGDNSGLSVLIGSGLSAASLGVAGAVLGGAVGVVLGPCAIATAAAGAAAGAGLGGISGAIITLYINRKKGRSKVRKNC</sequence>
<comment type="caution">
    <text evidence="2">The sequence shown here is derived from an EMBL/GenBank/DDBJ whole genome shotgun (WGS) entry which is preliminary data.</text>
</comment>
<name>A0A816DRZ6_ADIRI</name>
<dbReference type="EMBL" id="CAJNOR010008783">
    <property type="protein sequence ID" value="CAF1637509.1"/>
    <property type="molecule type" value="Genomic_DNA"/>
</dbReference>
<dbReference type="Gene3D" id="3.40.50.300">
    <property type="entry name" value="P-loop containing nucleotide triphosphate hydrolases"/>
    <property type="match status" value="1"/>
</dbReference>
<keyword evidence="1" id="KW-0472">Membrane</keyword>
<protein>
    <recommendedName>
        <fullName evidence="4">AIG1-type G domain-containing protein</fullName>
    </recommendedName>
</protein>
<reference evidence="2" key="1">
    <citation type="submission" date="2021-02" db="EMBL/GenBank/DDBJ databases">
        <authorList>
            <person name="Nowell W R."/>
        </authorList>
    </citation>
    <scope>NUCLEOTIDE SEQUENCE</scope>
</reference>
<keyword evidence="1" id="KW-0812">Transmembrane</keyword>
<evidence type="ECO:0000313" key="3">
    <source>
        <dbReference type="Proteomes" id="UP000663828"/>
    </source>
</evidence>
<dbReference type="SUPFAM" id="SSF52540">
    <property type="entry name" value="P-loop containing nucleoside triphosphate hydrolases"/>
    <property type="match status" value="1"/>
</dbReference>
<dbReference type="AlphaFoldDB" id="A0A816DRZ6"/>
<feature type="transmembrane region" description="Helical" evidence="1">
    <location>
        <begin position="374"/>
        <end position="399"/>
    </location>
</feature>
<evidence type="ECO:0008006" key="4">
    <source>
        <dbReference type="Google" id="ProtNLM"/>
    </source>
</evidence>
<gene>
    <name evidence="2" type="ORF">XAT740_LOCUS52723</name>
</gene>
<dbReference type="InterPro" id="IPR027417">
    <property type="entry name" value="P-loop_NTPase"/>
</dbReference>
<keyword evidence="3" id="KW-1185">Reference proteome</keyword>
<dbReference type="Proteomes" id="UP000663828">
    <property type="component" value="Unassembled WGS sequence"/>
</dbReference>
<feature type="transmembrane region" description="Helical" evidence="1">
    <location>
        <begin position="343"/>
        <end position="368"/>
    </location>
</feature>
<accession>A0A816DRZ6</accession>
<proteinExistence type="predicted"/>
<organism evidence="2 3">
    <name type="scientific">Adineta ricciae</name>
    <name type="common">Rotifer</name>
    <dbReference type="NCBI Taxonomy" id="249248"/>
    <lineage>
        <taxon>Eukaryota</taxon>
        <taxon>Metazoa</taxon>
        <taxon>Spiralia</taxon>
        <taxon>Gnathifera</taxon>
        <taxon>Rotifera</taxon>
        <taxon>Eurotatoria</taxon>
        <taxon>Bdelloidea</taxon>
        <taxon>Adinetida</taxon>
        <taxon>Adinetidae</taxon>
        <taxon>Adineta</taxon>
    </lineage>
</organism>
<keyword evidence="1" id="KW-1133">Transmembrane helix</keyword>
<evidence type="ECO:0000256" key="1">
    <source>
        <dbReference type="SAM" id="Phobius"/>
    </source>
</evidence>
<evidence type="ECO:0000313" key="2">
    <source>
        <dbReference type="EMBL" id="CAF1637509.1"/>
    </source>
</evidence>